<comment type="caution">
    <text evidence="1">The sequence shown here is derived from an EMBL/GenBank/DDBJ whole genome shotgun (WGS) entry which is preliminary data.</text>
</comment>
<dbReference type="SUPFAM" id="SSF57783">
    <property type="entry name" value="Zinc beta-ribbon"/>
    <property type="match status" value="1"/>
</dbReference>
<accession>X1IK26</accession>
<proteinExistence type="predicted"/>
<protein>
    <recommendedName>
        <fullName evidence="2">Ribosomal protein S27a domain-containing protein</fullName>
    </recommendedName>
</protein>
<evidence type="ECO:0008006" key="2">
    <source>
        <dbReference type="Google" id="ProtNLM"/>
    </source>
</evidence>
<gene>
    <name evidence="1" type="ORF">S03H2_40601</name>
</gene>
<reference evidence="1" key="1">
    <citation type="journal article" date="2014" name="Front. Microbiol.">
        <title>High frequency of phylogenetically diverse reductive dehalogenase-homologous genes in deep subseafloor sedimentary metagenomes.</title>
        <authorList>
            <person name="Kawai M."/>
            <person name="Futagami T."/>
            <person name="Toyoda A."/>
            <person name="Takaki Y."/>
            <person name="Nishi S."/>
            <person name="Hori S."/>
            <person name="Arai W."/>
            <person name="Tsubouchi T."/>
            <person name="Morono Y."/>
            <person name="Uchiyama I."/>
            <person name="Ito T."/>
            <person name="Fujiyama A."/>
            <person name="Inagaki F."/>
            <person name="Takami H."/>
        </authorList>
    </citation>
    <scope>NUCLEOTIDE SEQUENCE</scope>
    <source>
        <strain evidence="1">Expedition CK06-06</strain>
    </source>
</reference>
<evidence type="ECO:0000313" key="1">
    <source>
        <dbReference type="EMBL" id="GAH57928.1"/>
    </source>
</evidence>
<dbReference type="AlphaFoldDB" id="X1IK26"/>
<dbReference type="Gene3D" id="2.20.25.10">
    <property type="match status" value="1"/>
</dbReference>
<name>X1IK26_9ZZZZ</name>
<sequence>MNNIKKSNKKDRQPVCSKCGCGHIYFTNTKIVCRRCGHVEQRGNAEVVNDA</sequence>
<dbReference type="EMBL" id="BARU01025182">
    <property type="protein sequence ID" value="GAH57928.1"/>
    <property type="molecule type" value="Genomic_DNA"/>
</dbReference>
<organism evidence="1">
    <name type="scientific">marine sediment metagenome</name>
    <dbReference type="NCBI Taxonomy" id="412755"/>
    <lineage>
        <taxon>unclassified sequences</taxon>
        <taxon>metagenomes</taxon>
        <taxon>ecological metagenomes</taxon>
    </lineage>
</organism>